<dbReference type="InterPro" id="IPR030995">
    <property type="entry name" value="SoxZ"/>
</dbReference>
<proteinExistence type="predicted"/>
<dbReference type="AlphaFoldDB" id="A0A5B9DKZ5"/>
<dbReference type="KEGG" id="yti:FNA67_05140"/>
<dbReference type="EMBL" id="CP041690">
    <property type="protein sequence ID" value="QEE19595.1"/>
    <property type="molecule type" value="Genomic_DNA"/>
</dbReference>
<dbReference type="Proteomes" id="UP000321062">
    <property type="component" value="Chromosome"/>
</dbReference>
<dbReference type="OrthoDB" id="9795530at2"/>
<sequence length="106" mass="11785">MPNTRIRVPKTALKGDAVEIRAIIQHPMENGFRLNSQGTPIPVEIISEFVCTYDGGEVFRVTLEPGLSANPYFSFYLKATTSGPVDFWWKDQDGTITEASAHLEVV</sequence>
<organism evidence="1 2">
    <name type="scientific">Paradevosia tibetensis</name>
    <dbReference type="NCBI Taxonomy" id="1447062"/>
    <lineage>
        <taxon>Bacteria</taxon>
        <taxon>Pseudomonadati</taxon>
        <taxon>Pseudomonadota</taxon>
        <taxon>Alphaproteobacteria</taxon>
        <taxon>Hyphomicrobiales</taxon>
        <taxon>Devosiaceae</taxon>
        <taxon>Paradevosia</taxon>
    </lineage>
</organism>
<dbReference type="InterPro" id="IPR013783">
    <property type="entry name" value="Ig-like_fold"/>
</dbReference>
<dbReference type="SUPFAM" id="SSF81296">
    <property type="entry name" value="E set domains"/>
    <property type="match status" value="1"/>
</dbReference>
<dbReference type="InterPro" id="IPR014880">
    <property type="entry name" value="SoxZ_dom"/>
</dbReference>
<keyword evidence="2" id="KW-1185">Reference proteome</keyword>
<reference evidence="1 2" key="1">
    <citation type="journal article" date="2015" name="Int. J. Syst. Evol. Microbiol.">
        <title>Youhaiella tibetensis gen. nov., sp. nov., isolated from subsurface sediment.</title>
        <authorList>
            <person name="Wang Y.X."/>
            <person name="Huang F.Q."/>
            <person name="Nogi Y."/>
            <person name="Pang S.J."/>
            <person name="Wang P.K."/>
            <person name="Lv J."/>
        </authorList>
    </citation>
    <scope>NUCLEOTIDE SEQUENCE [LARGE SCALE GENOMIC DNA]</scope>
    <source>
        <strain evidence="2">fig4</strain>
    </source>
</reference>
<accession>A0A5B9DKZ5</accession>
<evidence type="ECO:0000313" key="2">
    <source>
        <dbReference type="Proteomes" id="UP000321062"/>
    </source>
</evidence>
<dbReference type="Gene3D" id="2.60.40.10">
    <property type="entry name" value="Immunoglobulins"/>
    <property type="match status" value="1"/>
</dbReference>
<evidence type="ECO:0000313" key="1">
    <source>
        <dbReference type="EMBL" id="QEE19595.1"/>
    </source>
</evidence>
<protein>
    <submittedName>
        <fullName evidence="1">Thiosulfate oxidation carrier complex protein SoxZ</fullName>
    </submittedName>
</protein>
<gene>
    <name evidence="1" type="primary">soxZ</name>
    <name evidence="1" type="ORF">FNA67_05140</name>
</gene>
<dbReference type="InterPro" id="IPR014756">
    <property type="entry name" value="Ig_E-set"/>
</dbReference>
<name>A0A5B9DKZ5_9HYPH</name>
<dbReference type="Pfam" id="PF08770">
    <property type="entry name" value="SoxZ"/>
    <property type="match status" value="1"/>
</dbReference>
<dbReference type="NCBIfam" id="TIGR04490">
    <property type="entry name" value="SoxZ_true"/>
    <property type="match status" value="1"/>
</dbReference>
<dbReference type="RefSeq" id="WP_049704203.1">
    <property type="nucleotide sequence ID" value="NZ_BMFM01000001.1"/>
</dbReference>